<reference evidence="2" key="1">
    <citation type="journal article" date="2024" name="Proc. Natl. Acad. Sci. U.S.A.">
        <title>Extraordinary preservation of gene collinearity over three hundred million years revealed in homosporous lycophytes.</title>
        <authorList>
            <person name="Li C."/>
            <person name="Wickell D."/>
            <person name="Kuo L.Y."/>
            <person name="Chen X."/>
            <person name="Nie B."/>
            <person name="Liao X."/>
            <person name="Peng D."/>
            <person name="Ji J."/>
            <person name="Jenkins J."/>
            <person name="Williams M."/>
            <person name="Shu S."/>
            <person name="Plott C."/>
            <person name="Barry K."/>
            <person name="Rajasekar S."/>
            <person name="Grimwood J."/>
            <person name="Han X."/>
            <person name="Sun S."/>
            <person name="Hou Z."/>
            <person name="He W."/>
            <person name="Dai G."/>
            <person name="Sun C."/>
            <person name="Schmutz J."/>
            <person name="Leebens-Mack J.H."/>
            <person name="Li F.W."/>
            <person name="Wang L."/>
        </authorList>
    </citation>
    <scope>NUCLEOTIDE SEQUENCE [LARGE SCALE GENOMIC DNA]</scope>
    <source>
        <strain evidence="2">cv. PW_Plant_1</strain>
    </source>
</reference>
<sequence length="1102" mass="123436">MDRRSWPWKKKSSEKSPVTPARSESSITCSSSPRLYNDQDLSVNCERGSDDVVTRWQKAEQKLRNVNEKLATALSENIAKDNLVEQHTKVAEEAVCGWEKAEAEAAALKLQLETTLHDKLAIDGALKECMRQLRTVREEQDQKLRDTVLKNGKEWDKVRSEFEAKLAGKDQQLAESGAQNEGLSRSLRERSRNIAELSNAKAQVETELTVLQMSLKTMEKENASLKYELQVLSKEFDIRNEERQYSKKELDSTNKQLLESTKKIAKLEAECQKLRVLVRRKLPGPAALAQMKLEVESVCSETGDRYKRRSSNRNSSPYGGSPFEFMQQRLQNGDREIETLTERMYAMEEESKLLREVLAQRNNELHAARLLCARTATKLSTVEARLEADSHCSGVSGARMSVIDVSLNGSKAVRSYGAASVVSLSDGSINDDEASCADAWASALVSELHHLKKDSTVLTAERPSNLATANLMDDFAEMEQLALTACHTIGKNVPKSAEKKGSAFLEEFVSREKELQAVNQICAELRSKLALTEKQLIELQKKNAVNETALVSLQEKLQLKFGAHGEGTVSMDKHMDRDASVNSEFPKEFEDASKKPYLELQANIFKVVGLLEEIGRALGEGFGGSPVPPPIHAAQEQEPMKSSKATDSGLPSPRNHSFDESIKKVNTLSNKFLEGKTGFKEYLQELSSILGVIKRLVSSFVGMSVERMSVPHDQNKQLLDDLPSDVCNCSENCRFKIEKDRIKIEKDEIEKSLKVAHLKIEDLTVQFQSSEKHVTELQDANASSQLSKQLLEEQLASLRDFRDNSESQLKSENALVISFQQKLATLEVELQDEHRLHQDAVAKIQQLQHQLDRTTHEAELPSSKATGSEGFNQDAEHTRVQKEQKITAAVHRLADCQRTIFVLGEQLKALSCPADCPENILVLKTDQESSTEKVSKSVEPAHCQTEEMQKTLDATEFPLHSERYKASPAYGYLSMNTGQDFEQSPWTPPQHLESSPYLRRGQLGSPRLERAYDRQEKFHQGRKQGLVSPARSEHSYVPTSPTDAYKFSTAMSPARFLTTRKKASSANDLSKAFNAVSTRASLEKHGSSGFSKFFSRTKHQLT</sequence>
<accession>A0ACC2DLW0</accession>
<comment type="caution">
    <text evidence="1">The sequence shown here is derived from an EMBL/GenBank/DDBJ whole genome shotgun (WGS) entry which is preliminary data.</text>
</comment>
<evidence type="ECO:0000313" key="2">
    <source>
        <dbReference type="Proteomes" id="UP001162992"/>
    </source>
</evidence>
<organism evidence="1 2">
    <name type="scientific">Diphasiastrum complanatum</name>
    <name type="common">Issler's clubmoss</name>
    <name type="synonym">Lycopodium complanatum</name>
    <dbReference type="NCBI Taxonomy" id="34168"/>
    <lineage>
        <taxon>Eukaryota</taxon>
        <taxon>Viridiplantae</taxon>
        <taxon>Streptophyta</taxon>
        <taxon>Embryophyta</taxon>
        <taxon>Tracheophyta</taxon>
        <taxon>Lycopodiopsida</taxon>
        <taxon>Lycopodiales</taxon>
        <taxon>Lycopodiaceae</taxon>
        <taxon>Lycopodioideae</taxon>
        <taxon>Diphasiastrum</taxon>
    </lineage>
</organism>
<gene>
    <name evidence="1" type="ORF">O6H91_05G030700</name>
</gene>
<name>A0ACC2DLW0_DIPCM</name>
<protein>
    <submittedName>
        <fullName evidence="1">Uncharacterized protein</fullName>
    </submittedName>
</protein>
<keyword evidence="2" id="KW-1185">Reference proteome</keyword>
<dbReference type="EMBL" id="CM055096">
    <property type="protein sequence ID" value="KAJ7555297.1"/>
    <property type="molecule type" value="Genomic_DNA"/>
</dbReference>
<proteinExistence type="predicted"/>
<dbReference type="Proteomes" id="UP001162992">
    <property type="component" value="Chromosome 5"/>
</dbReference>
<evidence type="ECO:0000313" key="1">
    <source>
        <dbReference type="EMBL" id="KAJ7555297.1"/>
    </source>
</evidence>